<sequence>MLPVSQNSFSQSSSQTSLYGSLQGLSYTDIPSSHTFPTLYDGSFPAVDLNSPEAFKQNIHVVLENLARIQSQAKASIDGIEHAYRSGVNPVQTTADILALKQSLQVLADILRQTGVGALPLQPHGSTEVLSEAQLMADTTKAIQSFYERFKRMQDNSSVVANLLSMLDQGAKR</sequence>
<comment type="caution">
    <text evidence="1">The sequence shown here is derived from an EMBL/GenBank/DDBJ whole genome shotgun (WGS) entry which is preliminary data.</text>
</comment>
<dbReference type="AlphaFoldDB" id="A0AAD5UZN9"/>
<accession>A0AAD5UZN9</accession>
<evidence type="ECO:0000313" key="2">
    <source>
        <dbReference type="Proteomes" id="UP001212997"/>
    </source>
</evidence>
<keyword evidence="2" id="KW-1185">Reference proteome</keyword>
<protein>
    <submittedName>
        <fullName evidence="1">Uncharacterized protein</fullName>
    </submittedName>
</protein>
<dbReference type="Proteomes" id="UP001212997">
    <property type="component" value="Unassembled WGS sequence"/>
</dbReference>
<name>A0AAD5UZN9_9APHY</name>
<gene>
    <name evidence="1" type="ORF">NLI96_g7337</name>
</gene>
<organism evidence="1 2">
    <name type="scientific">Meripilus lineatus</name>
    <dbReference type="NCBI Taxonomy" id="2056292"/>
    <lineage>
        <taxon>Eukaryota</taxon>
        <taxon>Fungi</taxon>
        <taxon>Dikarya</taxon>
        <taxon>Basidiomycota</taxon>
        <taxon>Agaricomycotina</taxon>
        <taxon>Agaricomycetes</taxon>
        <taxon>Polyporales</taxon>
        <taxon>Meripilaceae</taxon>
        <taxon>Meripilus</taxon>
    </lineage>
</organism>
<reference evidence="1" key="1">
    <citation type="submission" date="2022-07" db="EMBL/GenBank/DDBJ databases">
        <title>Genome Sequence of Physisporinus lineatus.</title>
        <authorList>
            <person name="Buettner E."/>
        </authorList>
    </citation>
    <scope>NUCLEOTIDE SEQUENCE</scope>
    <source>
        <strain evidence="1">VT162</strain>
    </source>
</reference>
<dbReference type="EMBL" id="JANAWD010000297">
    <property type="protein sequence ID" value="KAJ3481921.1"/>
    <property type="molecule type" value="Genomic_DNA"/>
</dbReference>
<evidence type="ECO:0000313" key="1">
    <source>
        <dbReference type="EMBL" id="KAJ3481921.1"/>
    </source>
</evidence>
<proteinExistence type="predicted"/>